<dbReference type="EMBL" id="VIVR01000001">
    <property type="protein sequence ID" value="TWE15197.1"/>
    <property type="molecule type" value="Genomic_DNA"/>
</dbReference>
<keyword evidence="4" id="KW-1185">Reference proteome</keyword>
<dbReference type="InterPro" id="IPR023210">
    <property type="entry name" value="NADP_OxRdtase_dom"/>
</dbReference>
<dbReference type="GO" id="GO:0005737">
    <property type="term" value="C:cytoplasm"/>
    <property type="evidence" value="ECO:0007669"/>
    <property type="project" value="TreeGrafter"/>
</dbReference>
<dbReference type="InterPro" id="IPR050791">
    <property type="entry name" value="Aldo-Keto_reductase"/>
</dbReference>
<dbReference type="GO" id="GO:0016491">
    <property type="term" value="F:oxidoreductase activity"/>
    <property type="evidence" value="ECO:0007669"/>
    <property type="project" value="UniProtKB-KW"/>
</dbReference>
<comment type="caution">
    <text evidence="3">The sequence shown here is derived from an EMBL/GenBank/DDBJ whole genome shotgun (WGS) entry which is preliminary data.</text>
</comment>
<sequence length="348" mass="37672">MMQPMPESGPDRLTSLRSKAFPPTGRPLGVIGLGCAGLSKWMYDRPHPDDAASAALLRTALDHGVTLFDTAGVYGEGHNETLIGRALSDRRSEVFLATKVGLVVDDLDSFTLHNDGSPAHLRKALDDSLGRLRTEAVDLCYLHRIDPDVPLEDSWAALTELVDEGKIGHLGLSEVSVHDAERAYRIHPVAAIQSELSLWARQALGGEPHTGASRGEDIVRWCADHNAAFVPYAPLGRGFLAGAITPDTSFAPSDLRSRLPRFTPHARTANQRIVTVLRRVAERHQASPAQVALAWILAQGDHVIPIPSTTHTRHLEDDLRAAALDLTPRDLADLDGAPPAAEEPSEPH</sequence>
<gene>
    <name evidence="3" type="ORF">FB465_0075</name>
</gene>
<dbReference type="InterPro" id="IPR036812">
    <property type="entry name" value="NAD(P)_OxRdtase_dom_sf"/>
</dbReference>
<evidence type="ECO:0000256" key="1">
    <source>
        <dbReference type="ARBA" id="ARBA00023002"/>
    </source>
</evidence>
<dbReference type="Proteomes" id="UP000318416">
    <property type="component" value="Unassembled WGS sequence"/>
</dbReference>
<protein>
    <submittedName>
        <fullName evidence="3">Aryl-alcohol dehydrogenase-like predicted oxidoreductase</fullName>
    </submittedName>
</protein>
<evidence type="ECO:0000313" key="3">
    <source>
        <dbReference type="EMBL" id="TWE15197.1"/>
    </source>
</evidence>
<dbReference type="AlphaFoldDB" id="A0A561EHU5"/>
<dbReference type="Gene3D" id="3.20.20.100">
    <property type="entry name" value="NADP-dependent oxidoreductase domain"/>
    <property type="match status" value="1"/>
</dbReference>
<accession>A0A561EHU5</accession>
<keyword evidence="1" id="KW-0560">Oxidoreductase</keyword>
<dbReference type="Pfam" id="PF00248">
    <property type="entry name" value="Aldo_ket_red"/>
    <property type="match status" value="1"/>
</dbReference>
<name>A0A561EHU5_9ACTN</name>
<dbReference type="PANTHER" id="PTHR43625:SF40">
    <property type="entry name" value="ALDO-KETO REDUCTASE YAKC [NADP(+)]"/>
    <property type="match status" value="1"/>
</dbReference>
<reference evidence="3 4" key="1">
    <citation type="submission" date="2019-06" db="EMBL/GenBank/DDBJ databases">
        <title>Sequencing the genomes of 1000 actinobacteria strains.</title>
        <authorList>
            <person name="Klenk H.-P."/>
        </authorList>
    </citation>
    <scope>NUCLEOTIDE SEQUENCE [LARGE SCALE GENOMIC DNA]</scope>
    <source>
        <strain evidence="3 4">DSM 41649</strain>
    </source>
</reference>
<feature type="domain" description="NADP-dependent oxidoreductase" evidence="2">
    <location>
        <begin position="31"/>
        <end position="336"/>
    </location>
</feature>
<proteinExistence type="predicted"/>
<organism evidence="3 4">
    <name type="scientific">Kitasatospora atroaurantiaca</name>
    <dbReference type="NCBI Taxonomy" id="285545"/>
    <lineage>
        <taxon>Bacteria</taxon>
        <taxon>Bacillati</taxon>
        <taxon>Actinomycetota</taxon>
        <taxon>Actinomycetes</taxon>
        <taxon>Kitasatosporales</taxon>
        <taxon>Streptomycetaceae</taxon>
        <taxon>Kitasatospora</taxon>
    </lineage>
</organism>
<dbReference type="SUPFAM" id="SSF51430">
    <property type="entry name" value="NAD(P)-linked oxidoreductase"/>
    <property type="match status" value="1"/>
</dbReference>
<evidence type="ECO:0000313" key="4">
    <source>
        <dbReference type="Proteomes" id="UP000318416"/>
    </source>
</evidence>
<dbReference type="PANTHER" id="PTHR43625">
    <property type="entry name" value="AFLATOXIN B1 ALDEHYDE REDUCTASE"/>
    <property type="match status" value="1"/>
</dbReference>
<evidence type="ECO:0000259" key="2">
    <source>
        <dbReference type="Pfam" id="PF00248"/>
    </source>
</evidence>